<evidence type="ECO:0000256" key="2">
    <source>
        <dbReference type="SAM" id="SignalP"/>
    </source>
</evidence>
<protein>
    <submittedName>
        <fullName evidence="3">Uncharacterized protein</fullName>
    </submittedName>
</protein>
<name>A0ABR4HPI7_9EURO</name>
<proteinExistence type="predicted"/>
<dbReference type="Proteomes" id="UP001610334">
    <property type="component" value="Unassembled WGS sequence"/>
</dbReference>
<feature type="chain" id="PRO_5046813490" evidence="2">
    <location>
        <begin position="24"/>
        <end position="111"/>
    </location>
</feature>
<sequence>MHFLSLLTSTLLLTLSSLGAVAAQGFGKPHGIDSGNTACTGACVDDPELLDCSRIQYRPQYDCYMCCISDDDLDRMDEGFGPLDEEDGYRRGYDQDDDDDDDDDDDQDDDY</sequence>
<evidence type="ECO:0000313" key="4">
    <source>
        <dbReference type="Proteomes" id="UP001610334"/>
    </source>
</evidence>
<feature type="compositionally biased region" description="Acidic residues" evidence="1">
    <location>
        <begin position="95"/>
        <end position="111"/>
    </location>
</feature>
<comment type="caution">
    <text evidence="3">The sequence shown here is derived from an EMBL/GenBank/DDBJ whole genome shotgun (WGS) entry which is preliminary data.</text>
</comment>
<feature type="region of interest" description="Disordered" evidence="1">
    <location>
        <begin position="77"/>
        <end position="111"/>
    </location>
</feature>
<evidence type="ECO:0000313" key="3">
    <source>
        <dbReference type="EMBL" id="KAL2817403.1"/>
    </source>
</evidence>
<reference evidence="3 4" key="1">
    <citation type="submission" date="2024-07" db="EMBL/GenBank/DDBJ databases">
        <title>Section-level genome sequencing and comparative genomics of Aspergillus sections Usti and Cavernicolus.</title>
        <authorList>
            <consortium name="Lawrence Berkeley National Laboratory"/>
            <person name="Nybo J.L."/>
            <person name="Vesth T.C."/>
            <person name="Theobald S."/>
            <person name="Frisvad J.C."/>
            <person name="Larsen T.O."/>
            <person name="Kjaerboelling I."/>
            <person name="Rothschild-Mancinelli K."/>
            <person name="Lyhne E.K."/>
            <person name="Kogle M.E."/>
            <person name="Barry K."/>
            <person name="Clum A."/>
            <person name="Na H."/>
            <person name="Ledsgaard L."/>
            <person name="Lin J."/>
            <person name="Lipzen A."/>
            <person name="Kuo A."/>
            <person name="Riley R."/>
            <person name="Mondo S."/>
            <person name="Labutti K."/>
            <person name="Haridas S."/>
            <person name="Pangalinan J."/>
            <person name="Salamov A.A."/>
            <person name="Simmons B.A."/>
            <person name="Magnuson J.K."/>
            <person name="Chen J."/>
            <person name="Drula E."/>
            <person name="Henrissat B."/>
            <person name="Wiebenga A."/>
            <person name="Lubbers R.J."/>
            <person name="Gomes A.C."/>
            <person name="Makela M.R."/>
            <person name="Stajich J."/>
            <person name="Grigoriev I.V."/>
            <person name="Mortensen U.H."/>
            <person name="De Vries R.P."/>
            <person name="Baker S.E."/>
            <person name="Andersen M.R."/>
        </authorList>
    </citation>
    <scope>NUCLEOTIDE SEQUENCE [LARGE SCALE GENOMIC DNA]</scope>
    <source>
        <strain evidence="3 4">CBS 588.65</strain>
    </source>
</reference>
<accession>A0ABR4HPI7</accession>
<keyword evidence="2" id="KW-0732">Signal</keyword>
<gene>
    <name evidence="3" type="ORF">BJX63DRAFT_429791</name>
</gene>
<keyword evidence="4" id="KW-1185">Reference proteome</keyword>
<dbReference type="EMBL" id="JBFXLT010000018">
    <property type="protein sequence ID" value="KAL2817403.1"/>
    <property type="molecule type" value="Genomic_DNA"/>
</dbReference>
<evidence type="ECO:0000256" key="1">
    <source>
        <dbReference type="SAM" id="MobiDB-lite"/>
    </source>
</evidence>
<feature type="signal peptide" evidence="2">
    <location>
        <begin position="1"/>
        <end position="23"/>
    </location>
</feature>
<organism evidence="3 4">
    <name type="scientific">Aspergillus granulosus</name>
    <dbReference type="NCBI Taxonomy" id="176169"/>
    <lineage>
        <taxon>Eukaryota</taxon>
        <taxon>Fungi</taxon>
        <taxon>Dikarya</taxon>
        <taxon>Ascomycota</taxon>
        <taxon>Pezizomycotina</taxon>
        <taxon>Eurotiomycetes</taxon>
        <taxon>Eurotiomycetidae</taxon>
        <taxon>Eurotiales</taxon>
        <taxon>Aspergillaceae</taxon>
        <taxon>Aspergillus</taxon>
        <taxon>Aspergillus subgen. Nidulantes</taxon>
    </lineage>
</organism>